<reference evidence="3" key="1">
    <citation type="submission" date="2022-07" db="EMBL/GenBank/DDBJ databases">
        <title>Fungi with potential for degradation of polypropylene.</title>
        <authorList>
            <person name="Gostincar C."/>
        </authorList>
    </citation>
    <scope>NUCLEOTIDE SEQUENCE</scope>
    <source>
        <strain evidence="3">EXF-13308</strain>
    </source>
</reference>
<feature type="compositionally biased region" description="Polar residues" evidence="1">
    <location>
        <begin position="9"/>
        <end position="39"/>
    </location>
</feature>
<evidence type="ECO:0000259" key="2">
    <source>
        <dbReference type="Pfam" id="PF14534"/>
    </source>
</evidence>
<dbReference type="InterPro" id="IPR027843">
    <property type="entry name" value="DUF4440"/>
</dbReference>
<dbReference type="CDD" id="cd00531">
    <property type="entry name" value="NTF2_like"/>
    <property type="match status" value="1"/>
</dbReference>
<feature type="region of interest" description="Disordered" evidence="1">
    <location>
        <begin position="1"/>
        <end position="39"/>
    </location>
</feature>
<dbReference type="InterPro" id="IPR032710">
    <property type="entry name" value="NTF2-like_dom_sf"/>
</dbReference>
<evidence type="ECO:0000256" key="1">
    <source>
        <dbReference type="SAM" id="MobiDB-lite"/>
    </source>
</evidence>
<accession>A0AA38RG80</accession>
<comment type="caution">
    <text evidence="3">The sequence shown here is derived from an EMBL/GenBank/DDBJ whole genome shotgun (WGS) entry which is preliminary data.</text>
</comment>
<sequence>MATMLGLTTADSQSQTATGSTSPPSSKTNGSKRPTGRLNTISKRNLAAAHDSETLLWRAVTDEPEAVLEYVADDCVMINPVSFGNQDPVAGKSDIEEAIKHGIHFHSYRIHTDTFQVIEVGLMAVATMYHVTLYRHTDKGQEQVEALGSSVWRQTAGADWILCSQLVAYAD</sequence>
<dbReference type="EMBL" id="JANBVO010000015">
    <property type="protein sequence ID" value="KAJ9144921.1"/>
    <property type="molecule type" value="Genomic_DNA"/>
</dbReference>
<dbReference type="Gene3D" id="3.10.450.50">
    <property type="match status" value="1"/>
</dbReference>
<proteinExistence type="predicted"/>
<dbReference type="AlphaFoldDB" id="A0AA38RG80"/>
<dbReference type="Proteomes" id="UP001174694">
    <property type="component" value="Unassembled WGS sequence"/>
</dbReference>
<feature type="domain" description="DUF4440" evidence="2">
    <location>
        <begin position="57"/>
        <end position="160"/>
    </location>
</feature>
<dbReference type="Pfam" id="PF14534">
    <property type="entry name" value="DUF4440"/>
    <property type="match status" value="1"/>
</dbReference>
<dbReference type="SUPFAM" id="SSF54427">
    <property type="entry name" value="NTF2-like"/>
    <property type="match status" value="1"/>
</dbReference>
<gene>
    <name evidence="3" type="ORF">NKR23_g5491</name>
</gene>
<name>A0AA38RG80_9PEZI</name>
<evidence type="ECO:0000313" key="3">
    <source>
        <dbReference type="EMBL" id="KAJ9144921.1"/>
    </source>
</evidence>
<protein>
    <recommendedName>
        <fullName evidence="2">DUF4440 domain-containing protein</fullName>
    </recommendedName>
</protein>
<keyword evidence="4" id="KW-1185">Reference proteome</keyword>
<organism evidence="3 4">
    <name type="scientific">Pleurostoma richardsiae</name>
    <dbReference type="NCBI Taxonomy" id="41990"/>
    <lineage>
        <taxon>Eukaryota</taxon>
        <taxon>Fungi</taxon>
        <taxon>Dikarya</taxon>
        <taxon>Ascomycota</taxon>
        <taxon>Pezizomycotina</taxon>
        <taxon>Sordariomycetes</taxon>
        <taxon>Sordariomycetidae</taxon>
        <taxon>Calosphaeriales</taxon>
        <taxon>Pleurostomataceae</taxon>
        <taxon>Pleurostoma</taxon>
    </lineage>
</organism>
<evidence type="ECO:0000313" key="4">
    <source>
        <dbReference type="Proteomes" id="UP001174694"/>
    </source>
</evidence>